<dbReference type="InterPro" id="IPR014051">
    <property type="entry name" value="Phosphoesterase_HXTX"/>
</dbReference>
<dbReference type="Gene3D" id="3.90.1140.10">
    <property type="entry name" value="Cyclic phosphodiesterase"/>
    <property type="match status" value="1"/>
</dbReference>
<dbReference type="PATRIC" id="fig|518642.10.peg.6517"/>
<dbReference type="EMBL" id="LJGW01000438">
    <property type="protein sequence ID" value="OEV08074.1"/>
    <property type="molecule type" value="Genomic_DNA"/>
</dbReference>
<evidence type="ECO:0000256" key="1">
    <source>
        <dbReference type="ARBA" id="ARBA00022801"/>
    </source>
</evidence>
<dbReference type="GO" id="GO:0004113">
    <property type="term" value="F:2',3'-cyclic-nucleotide 3'-phosphodiesterase activity"/>
    <property type="evidence" value="ECO:0007669"/>
    <property type="project" value="InterPro"/>
</dbReference>
<keyword evidence="3" id="KW-0436">Ligase</keyword>
<dbReference type="Proteomes" id="UP000176005">
    <property type="component" value="Unassembled WGS sequence"/>
</dbReference>
<dbReference type="AlphaFoldDB" id="A0A1E7KVX5"/>
<name>A0A1E7KVX5_9ACTN</name>
<dbReference type="SUPFAM" id="SSF55144">
    <property type="entry name" value="LigT-like"/>
    <property type="match status" value="1"/>
</dbReference>
<keyword evidence="1" id="KW-0378">Hydrolase</keyword>
<proteinExistence type="predicted"/>
<gene>
    <name evidence="3" type="ORF">AN218_27910</name>
</gene>
<accession>A0A1E7KVX5</accession>
<dbReference type="RefSeq" id="WP_171908817.1">
    <property type="nucleotide sequence ID" value="NZ_LJGW01000438.1"/>
</dbReference>
<comment type="caution">
    <text evidence="3">The sequence shown here is derived from an EMBL/GenBank/DDBJ whole genome shotgun (WGS) entry which is preliminary data.</text>
</comment>
<keyword evidence="4" id="KW-1185">Reference proteome</keyword>
<dbReference type="GO" id="GO:0008664">
    <property type="term" value="F:RNA 2',3'-cyclic 3'-phosphodiesterase activity"/>
    <property type="evidence" value="ECO:0007669"/>
    <property type="project" value="InterPro"/>
</dbReference>
<sequence length="107" mass="11515">MRLFTALLPPAYVLDGSGQLADQVAALRSLAGAETLRWTERANWHITLAFYGEVDEARSDGLRERLARAARRGRPLRLRIAGGGHFGERSLWAAVQGADADGPGTSG</sequence>
<evidence type="ECO:0000313" key="3">
    <source>
        <dbReference type="EMBL" id="OEV08074.1"/>
    </source>
</evidence>
<dbReference type="PANTHER" id="PTHR35561:SF1">
    <property type="entry name" value="RNA 2',3'-CYCLIC PHOSPHODIESTERASE"/>
    <property type="match status" value="1"/>
</dbReference>
<dbReference type="GO" id="GO:0016874">
    <property type="term" value="F:ligase activity"/>
    <property type="evidence" value="ECO:0007669"/>
    <property type="project" value="UniProtKB-KW"/>
</dbReference>
<organism evidence="3 4">
    <name type="scientific">Streptomyces nanshensis</name>
    <dbReference type="NCBI Taxonomy" id="518642"/>
    <lineage>
        <taxon>Bacteria</taxon>
        <taxon>Bacillati</taxon>
        <taxon>Actinomycetota</taxon>
        <taxon>Actinomycetes</taxon>
        <taxon>Kitasatosporales</taxon>
        <taxon>Streptomycetaceae</taxon>
        <taxon>Streptomyces</taxon>
    </lineage>
</organism>
<feature type="non-terminal residue" evidence="3">
    <location>
        <position position="107"/>
    </location>
</feature>
<dbReference type="InterPro" id="IPR004175">
    <property type="entry name" value="RNA_CPDase"/>
</dbReference>
<protein>
    <submittedName>
        <fullName evidence="3">2'-5' RNA ligase</fullName>
    </submittedName>
</protein>
<evidence type="ECO:0000259" key="2">
    <source>
        <dbReference type="Pfam" id="PF02834"/>
    </source>
</evidence>
<feature type="domain" description="Phosphoesterase HXTX" evidence="2">
    <location>
        <begin position="19"/>
        <end position="89"/>
    </location>
</feature>
<dbReference type="PANTHER" id="PTHR35561">
    <property type="entry name" value="RNA 2',3'-CYCLIC PHOSPHODIESTERASE"/>
    <property type="match status" value="1"/>
</dbReference>
<reference evidence="3 4" key="1">
    <citation type="journal article" date="2016" name="Front. Microbiol.">
        <title>Comparative Genomics Analysis of Streptomyces Species Reveals Their Adaptation to the Marine Environment and Their Diversity at the Genomic Level.</title>
        <authorList>
            <person name="Tian X."/>
            <person name="Zhang Z."/>
            <person name="Yang T."/>
            <person name="Chen M."/>
            <person name="Li J."/>
            <person name="Chen F."/>
            <person name="Yang J."/>
            <person name="Li W."/>
            <person name="Zhang B."/>
            <person name="Zhang Z."/>
            <person name="Wu J."/>
            <person name="Zhang C."/>
            <person name="Long L."/>
            <person name="Xiao J."/>
        </authorList>
    </citation>
    <scope>NUCLEOTIDE SEQUENCE [LARGE SCALE GENOMIC DNA]</scope>
    <source>
        <strain evidence="3 4">SCSIO 10429</strain>
    </source>
</reference>
<dbReference type="Pfam" id="PF02834">
    <property type="entry name" value="LigT_PEase"/>
    <property type="match status" value="1"/>
</dbReference>
<dbReference type="InterPro" id="IPR009097">
    <property type="entry name" value="Cyclic_Pdiesterase"/>
</dbReference>
<evidence type="ECO:0000313" key="4">
    <source>
        <dbReference type="Proteomes" id="UP000176005"/>
    </source>
</evidence>